<gene>
    <name evidence="2" type="ORF">DES36_1026</name>
</gene>
<evidence type="ECO:0000256" key="1">
    <source>
        <dbReference type="SAM" id="Phobius"/>
    </source>
</evidence>
<dbReference type="Pfam" id="PF13783">
    <property type="entry name" value="DUF4177"/>
    <property type="match status" value="1"/>
</dbReference>
<dbReference type="Proteomes" id="UP000253490">
    <property type="component" value="Unassembled WGS sequence"/>
</dbReference>
<dbReference type="AlphaFoldDB" id="A0A366ID66"/>
<dbReference type="RefSeq" id="WP_113919450.1">
    <property type="nucleotide sequence ID" value="NZ_CALNCS010000060.1"/>
</dbReference>
<evidence type="ECO:0000313" key="2">
    <source>
        <dbReference type="EMBL" id="RBP68868.1"/>
    </source>
</evidence>
<reference evidence="2 3" key="1">
    <citation type="submission" date="2018-06" db="EMBL/GenBank/DDBJ databases">
        <title>Genomic Encyclopedia of Type Strains, Phase IV (KMG-IV): sequencing the most valuable type-strain genomes for metagenomic binning, comparative biology and taxonomic classification.</title>
        <authorList>
            <person name="Goeker M."/>
        </authorList>
    </citation>
    <scope>NUCLEOTIDE SEQUENCE [LARGE SCALE GENOMIC DNA]</scope>
    <source>
        <strain evidence="2 3">DSM 22112</strain>
    </source>
</reference>
<evidence type="ECO:0000313" key="3">
    <source>
        <dbReference type="Proteomes" id="UP000253490"/>
    </source>
</evidence>
<dbReference type="EMBL" id="QNRX01000002">
    <property type="protein sequence ID" value="RBP68868.1"/>
    <property type="molecule type" value="Genomic_DNA"/>
</dbReference>
<name>A0A366ID66_9FIRM</name>
<dbReference type="OrthoDB" id="5432776at2"/>
<proteinExistence type="predicted"/>
<accession>A0A366ID66</accession>
<keyword evidence="3" id="KW-1185">Reference proteome</keyword>
<feature type="transmembrane region" description="Helical" evidence="1">
    <location>
        <begin position="37"/>
        <end position="54"/>
    </location>
</feature>
<dbReference type="InterPro" id="IPR025234">
    <property type="entry name" value="YjzH-like"/>
</dbReference>
<organism evidence="2 3">
    <name type="scientific">Alkalibaculum bacchi</name>
    <dbReference type="NCBI Taxonomy" id="645887"/>
    <lineage>
        <taxon>Bacteria</taxon>
        <taxon>Bacillati</taxon>
        <taxon>Bacillota</taxon>
        <taxon>Clostridia</taxon>
        <taxon>Eubacteriales</taxon>
        <taxon>Eubacteriaceae</taxon>
        <taxon>Alkalibaculum</taxon>
    </lineage>
</organism>
<protein>
    <submittedName>
        <fullName evidence="2">Uncharacterized protein DUF4177</fullName>
    </submittedName>
</protein>
<keyword evidence="1" id="KW-0472">Membrane</keyword>
<keyword evidence="1" id="KW-0812">Transmembrane</keyword>
<comment type="caution">
    <text evidence="2">The sequence shown here is derived from an EMBL/GenBank/DDBJ whole genome shotgun (WGS) entry which is preliminary data.</text>
</comment>
<keyword evidence="1" id="KW-1133">Transmembrane helix</keyword>
<sequence length="63" mass="7357">MWEYTTVTFNSLFDTEKSLKKKSNRVLEQHGKDGWELVNFQCVGAFGSMMVFIFKKEKSKSTL</sequence>